<feature type="region of interest" description="Disordered" evidence="1">
    <location>
        <begin position="125"/>
        <end position="325"/>
    </location>
</feature>
<sequence length="425" mass="46256">MSEASVNSTTRLVAGRWFNATSTTLRQYTLEFKYYIGQSNACQLAVFLETDEKPRSFTKLFSTQRATGLNLQKVSPIWLPYVDCRHRIVFEARKVSTGHCGYTGIENYNEVEIDDIEFADKGLMTTTTSSVPPQSAATTGTPGVSQAPKTDEDGDVDKKEPNIGLITGHGTVHSLATNGTSTSASGQASESVGADDLYSKPKKVRKNPHTPSNAVPSEGEEYNTLSQNNAPITPLDFSPSNTYDHLAQQPSGDQRGRDQAPQGNHGNDEDQYNALDRRHPPAPNSDPGAVSHADVEYSHLGDQDPLQTNQIPGAKNTPASPDDDQYNVLARQNLTRPSQNAEVHEDVEYSHVNKQANPLSTGATHNAKSSQRKRAPEDYVNVALMQDEAGLQSKDTDDEYNALDFNTGVSQLAAAEAENLYNNTV</sequence>
<proteinExistence type="predicted"/>
<feature type="compositionally biased region" description="Polar residues" evidence="1">
    <location>
        <begin position="238"/>
        <end position="252"/>
    </location>
</feature>
<gene>
    <name evidence="2" type="ORF">BaRGS_00035519</name>
</gene>
<dbReference type="Gene3D" id="2.60.120.200">
    <property type="match status" value="1"/>
</dbReference>
<accession>A0ABD0JDW3</accession>
<name>A0ABD0JDW3_9CAEN</name>
<feature type="compositionally biased region" description="Polar residues" evidence="1">
    <location>
        <begin position="174"/>
        <end position="190"/>
    </location>
</feature>
<feature type="compositionally biased region" description="Polar residues" evidence="1">
    <location>
        <begin position="125"/>
        <end position="148"/>
    </location>
</feature>
<dbReference type="AlphaFoldDB" id="A0ABD0JDW3"/>
<organism evidence="2 3">
    <name type="scientific">Batillaria attramentaria</name>
    <dbReference type="NCBI Taxonomy" id="370345"/>
    <lineage>
        <taxon>Eukaryota</taxon>
        <taxon>Metazoa</taxon>
        <taxon>Spiralia</taxon>
        <taxon>Lophotrochozoa</taxon>
        <taxon>Mollusca</taxon>
        <taxon>Gastropoda</taxon>
        <taxon>Caenogastropoda</taxon>
        <taxon>Sorbeoconcha</taxon>
        <taxon>Cerithioidea</taxon>
        <taxon>Batillariidae</taxon>
        <taxon>Batillaria</taxon>
    </lineage>
</organism>
<protein>
    <submittedName>
        <fullName evidence="2">Uncharacterized protein</fullName>
    </submittedName>
</protein>
<feature type="compositionally biased region" description="Basic and acidic residues" evidence="1">
    <location>
        <begin position="293"/>
        <end position="302"/>
    </location>
</feature>
<keyword evidence="3" id="KW-1185">Reference proteome</keyword>
<comment type="caution">
    <text evidence="2">The sequence shown here is derived from an EMBL/GenBank/DDBJ whole genome shotgun (WGS) entry which is preliminary data.</text>
</comment>
<reference evidence="2 3" key="1">
    <citation type="journal article" date="2023" name="Sci. Data">
        <title>Genome assembly of the Korean intertidal mud-creeper Batillaria attramentaria.</title>
        <authorList>
            <person name="Patra A.K."/>
            <person name="Ho P.T."/>
            <person name="Jun S."/>
            <person name="Lee S.J."/>
            <person name="Kim Y."/>
            <person name="Won Y.J."/>
        </authorList>
    </citation>
    <scope>NUCLEOTIDE SEQUENCE [LARGE SCALE GENOMIC DNA]</scope>
    <source>
        <strain evidence="2">Wonlab-2016</strain>
    </source>
</reference>
<dbReference type="Proteomes" id="UP001519460">
    <property type="component" value="Unassembled WGS sequence"/>
</dbReference>
<evidence type="ECO:0000256" key="1">
    <source>
        <dbReference type="SAM" id="MobiDB-lite"/>
    </source>
</evidence>
<evidence type="ECO:0000313" key="2">
    <source>
        <dbReference type="EMBL" id="KAK7471860.1"/>
    </source>
</evidence>
<evidence type="ECO:0000313" key="3">
    <source>
        <dbReference type="Proteomes" id="UP001519460"/>
    </source>
</evidence>
<dbReference type="EMBL" id="JACVVK020000476">
    <property type="protein sequence ID" value="KAK7471860.1"/>
    <property type="molecule type" value="Genomic_DNA"/>
</dbReference>